<organism evidence="3 4">
    <name type="scientific">Cryobacterium cheniae</name>
    <dbReference type="NCBI Taxonomy" id="1259262"/>
    <lineage>
        <taxon>Bacteria</taxon>
        <taxon>Bacillati</taxon>
        <taxon>Actinomycetota</taxon>
        <taxon>Actinomycetes</taxon>
        <taxon>Micrococcales</taxon>
        <taxon>Microbacteriaceae</taxon>
        <taxon>Cryobacterium</taxon>
    </lineage>
</organism>
<evidence type="ECO:0000259" key="2">
    <source>
        <dbReference type="Pfam" id="PF22553"/>
    </source>
</evidence>
<accession>A0A4V3IIB3</accession>
<proteinExistence type="predicted"/>
<dbReference type="InterPro" id="IPR054445">
    <property type="entry name" value="T3SS_chaperone_dom"/>
</dbReference>
<dbReference type="Pfam" id="PF22553">
    <property type="entry name" value="TY-Chap2"/>
    <property type="match status" value="1"/>
</dbReference>
<comment type="caution">
    <text evidence="3">The sequence shown here is derived from an EMBL/GenBank/DDBJ whole genome shotgun (WGS) entry which is preliminary data.</text>
</comment>
<protein>
    <recommendedName>
        <fullName evidence="2">T3SS peptide-binding chaperone domain-containing protein</fullName>
    </recommendedName>
</protein>
<feature type="compositionally biased region" description="Acidic residues" evidence="1">
    <location>
        <begin position="16"/>
        <end position="28"/>
    </location>
</feature>
<dbReference type="EMBL" id="SOGN01000035">
    <property type="protein sequence ID" value="TFC81348.1"/>
    <property type="molecule type" value="Genomic_DNA"/>
</dbReference>
<dbReference type="AlphaFoldDB" id="A0A4V3IIB3"/>
<evidence type="ECO:0000313" key="3">
    <source>
        <dbReference type="EMBL" id="TFC81348.1"/>
    </source>
</evidence>
<dbReference type="RefSeq" id="WP_134369777.1">
    <property type="nucleotide sequence ID" value="NZ_SOGN01000035.1"/>
</dbReference>
<evidence type="ECO:0000313" key="4">
    <source>
        <dbReference type="Proteomes" id="UP000298433"/>
    </source>
</evidence>
<dbReference type="OrthoDB" id="5140850at2"/>
<feature type="compositionally biased region" description="Polar residues" evidence="1">
    <location>
        <begin position="1"/>
        <end position="15"/>
    </location>
</feature>
<gene>
    <name evidence="3" type="ORF">E3T23_07710</name>
</gene>
<dbReference type="Proteomes" id="UP000298433">
    <property type="component" value="Unassembled WGS sequence"/>
</dbReference>
<feature type="domain" description="T3SS peptide-binding chaperone" evidence="2">
    <location>
        <begin position="40"/>
        <end position="261"/>
    </location>
</feature>
<keyword evidence="4" id="KW-1185">Reference proteome</keyword>
<evidence type="ECO:0000256" key="1">
    <source>
        <dbReference type="SAM" id="MobiDB-lite"/>
    </source>
</evidence>
<sequence length="261" mass="28689">MSDAASNDSGNNFVTNDDDGEGGGDGFEEYNPPADRFLTAQVWWIASELVRRHPHLRVSGHEVPGDGRLVIVHDEQDGMSIQWDLVGGCKYLVNGVVTRISWIEMMAAISPHETVKRIEVATGLGIPKATPVTTPRSLTYRVIASALATAVDDRHEWCAVPAPMMPTDEPDCPYFRSFPTALEARDAYARAALQLVVATGRGIHFFQPFWALLRNLEPIAIFDAAGVIHTVMGATELMPAYEYIDRRLALTTARVLGPYLP</sequence>
<feature type="region of interest" description="Disordered" evidence="1">
    <location>
        <begin position="1"/>
        <end position="31"/>
    </location>
</feature>
<name>A0A4V3IIB3_9MICO</name>
<reference evidence="3 4" key="1">
    <citation type="submission" date="2019-03" db="EMBL/GenBank/DDBJ databases">
        <title>Genomics of glacier-inhabiting Cryobacterium strains.</title>
        <authorList>
            <person name="Liu Q."/>
            <person name="Xin Y.-H."/>
        </authorList>
    </citation>
    <scope>NUCLEOTIDE SEQUENCE [LARGE SCALE GENOMIC DNA]</scope>
    <source>
        <strain evidence="3 4">TMT2-48-2</strain>
    </source>
</reference>